<sequence length="298" mass="33568">MAIRWSWASPRLALVPAVSVTLVAFFGAILWTIWVSFTRSRRFPEYAIDFEDLTRQYDRLFGDNAWATSLENVVILALGSGLAIVFGFILAAMIEREKRGEGFFRTLFLYPLAVSFIVTGLVWRWLFNPDLGIENFLHQLGWESADFNWLGDRRTAMYGVILASIWHGLGFYMALMLAGLKSINTEIWSAARLDGVSFWRLYAEIIIPMLKFTFLTCAILLSLGVVKTYDIVLAMTGGGPGTSTWTPAYFVVNSFQSRGNIGFASAAAVMMLVMTLVIFLPLVLITAWQARRREARVQ</sequence>
<name>A0A1G6A713_9HYPH</name>
<keyword evidence="4 7" id="KW-0812">Transmembrane</keyword>
<dbReference type="OrthoDB" id="9805108at2"/>
<dbReference type="STRING" id="665467.SAMN02982931_00213"/>
<dbReference type="InterPro" id="IPR051393">
    <property type="entry name" value="ABC_transporter_permease"/>
</dbReference>
<keyword evidence="5 7" id="KW-1133">Transmembrane helix</keyword>
<evidence type="ECO:0000256" key="7">
    <source>
        <dbReference type="RuleBase" id="RU363032"/>
    </source>
</evidence>
<feature type="transmembrane region" description="Helical" evidence="7">
    <location>
        <begin position="106"/>
        <end position="126"/>
    </location>
</feature>
<dbReference type="InterPro" id="IPR035906">
    <property type="entry name" value="MetI-like_sf"/>
</dbReference>
<evidence type="ECO:0000313" key="10">
    <source>
        <dbReference type="Proteomes" id="UP000199071"/>
    </source>
</evidence>
<keyword evidence="3" id="KW-1003">Cell membrane</keyword>
<feature type="transmembrane region" description="Helical" evidence="7">
    <location>
        <begin position="156"/>
        <end position="180"/>
    </location>
</feature>
<comment type="subcellular location">
    <subcellularLocation>
        <location evidence="1 7">Cell membrane</location>
        <topology evidence="1 7">Multi-pass membrane protein</topology>
    </subcellularLocation>
</comment>
<dbReference type="SUPFAM" id="SSF161098">
    <property type="entry name" value="MetI-like"/>
    <property type="match status" value="1"/>
</dbReference>
<evidence type="ECO:0000256" key="5">
    <source>
        <dbReference type="ARBA" id="ARBA00022989"/>
    </source>
</evidence>
<evidence type="ECO:0000256" key="1">
    <source>
        <dbReference type="ARBA" id="ARBA00004651"/>
    </source>
</evidence>
<dbReference type="EMBL" id="FMXQ01000001">
    <property type="protein sequence ID" value="SDB03823.1"/>
    <property type="molecule type" value="Genomic_DNA"/>
</dbReference>
<proteinExistence type="inferred from homology"/>
<feature type="transmembrane region" description="Helical" evidence="7">
    <location>
        <begin position="73"/>
        <end position="94"/>
    </location>
</feature>
<dbReference type="Pfam" id="PF00528">
    <property type="entry name" value="BPD_transp_1"/>
    <property type="match status" value="1"/>
</dbReference>
<dbReference type="PANTHER" id="PTHR30193:SF42">
    <property type="entry name" value="ABC TRANSPORTER PERMEASE PROTEIN"/>
    <property type="match status" value="1"/>
</dbReference>
<feature type="transmembrane region" description="Helical" evidence="7">
    <location>
        <begin position="12"/>
        <end position="34"/>
    </location>
</feature>
<dbReference type="AlphaFoldDB" id="A0A1G6A713"/>
<evidence type="ECO:0000256" key="3">
    <source>
        <dbReference type="ARBA" id="ARBA00022475"/>
    </source>
</evidence>
<dbReference type="PROSITE" id="PS50928">
    <property type="entry name" value="ABC_TM1"/>
    <property type="match status" value="1"/>
</dbReference>
<dbReference type="GO" id="GO:0055085">
    <property type="term" value="P:transmembrane transport"/>
    <property type="evidence" value="ECO:0007669"/>
    <property type="project" value="InterPro"/>
</dbReference>
<evidence type="ECO:0000256" key="2">
    <source>
        <dbReference type="ARBA" id="ARBA00022448"/>
    </source>
</evidence>
<feature type="transmembrane region" description="Helical" evidence="7">
    <location>
        <begin position="261"/>
        <end position="288"/>
    </location>
</feature>
<dbReference type="Proteomes" id="UP000199071">
    <property type="component" value="Unassembled WGS sequence"/>
</dbReference>
<feature type="transmembrane region" description="Helical" evidence="7">
    <location>
        <begin position="201"/>
        <end position="226"/>
    </location>
</feature>
<dbReference type="Gene3D" id="1.10.3720.10">
    <property type="entry name" value="MetI-like"/>
    <property type="match status" value="1"/>
</dbReference>
<keyword evidence="6 7" id="KW-0472">Membrane</keyword>
<dbReference type="RefSeq" id="WP_090874360.1">
    <property type="nucleotide sequence ID" value="NZ_FMXQ01000001.1"/>
</dbReference>
<evidence type="ECO:0000259" key="8">
    <source>
        <dbReference type="PROSITE" id="PS50928"/>
    </source>
</evidence>
<keyword evidence="10" id="KW-1185">Reference proteome</keyword>
<evidence type="ECO:0000256" key="6">
    <source>
        <dbReference type="ARBA" id="ARBA00023136"/>
    </source>
</evidence>
<protein>
    <submittedName>
        <fullName evidence="9">Glucose/mannose transport system permease protein</fullName>
    </submittedName>
</protein>
<dbReference type="GO" id="GO:0005886">
    <property type="term" value="C:plasma membrane"/>
    <property type="evidence" value="ECO:0007669"/>
    <property type="project" value="UniProtKB-SubCell"/>
</dbReference>
<feature type="domain" description="ABC transmembrane type-1" evidence="8">
    <location>
        <begin position="69"/>
        <end position="282"/>
    </location>
</feature>
<dbReference type="PANTHER" id="PTHR30193">
    <property type="entry name" value="ABC TRANSPORTER PERMEASE PROTEIN"/>
    <property type="match status" value="1"/>
</dbReference>
<evidence type="ECO:0000313" key="9">
    <source>
        <dbReference type="EMBL" id="SDB03823.1"/>
    </source>
</evidence>
<dbReference type="CDD" id="cd06261">
    <property type="entry name" value="TM_PBP2"/>
    <property type="match status" value="1"/>
</dbReference>
<dbReference type="InterPro" id="IPR000515">
    <property type="entry name" value="MetI-like"/>
</dbReference>
<accession>A0A1G6A713</accession>
<evidence type="ECO:0000256" key="4">
    <source>
        <dbReference type="ARBA" id="ARBA00022692"/>
    </source>
</evidence>
<comment type="similarity">
    <text evidence="7">Belongs to the binding-protein-dependent transport system permease family.</text>
</comment>
<gene>
    <name evidence="9" type="ORF">SAMN02982931_00213</name>
</gene>
<reference evidence="9 10" key="1">
    <citation type="submission" date="2016-10" db="EMBL/GenBank/DDBJ databases">
        <authorList>
            <person name="de Groot N.N."/>
        </authorList>
    </citation>
    <scope>NUCLEOTIDE SEQUENCE [LARGE SCALE GENOMIC DNA]</scope>
    <source>
        <strain evidence="9 10">ATCC 35022</strain>
    </source>
</reference>
<keyword evidence="2 7" id="KW-0813">Transport</keyword>
<organism evidence="9 10">
    <name type="scientific">Bauldia litoralis</name>
    <dbReference type="NCBI Taxonomy" id="665467"/>
    <lineage>
        <taxon>Bacteria</taxon>
        <taxon>Pseudomonadati</taxon>
        <taxon>Pseudomonadota</taxon>
        <taxon>Alphaproteobacteria</taxon>
        <taxon>Hyphomicrobiales</taxon>
        <taxon>Kaistiaceae</taxon>
        <taxon>Bauldia</taxon>
    </lineage>
</organism>